<comment type="caution">
    <text evidence="2">The sequence shown here is derived from an EMBL/GenBank/DDBJ whole genome shotgun (WGS) entry which is preliminary data.</text>
</comment>
<keyword evidence="1" id="KW-0732">Signal</keyword>
<organism evidence="2 3">
    <name type="scientific">Kosakonia sacchari</name>
    <dbReference type="NCBI Taxonomy" id="1158459"/>
    <lineage>
        <taxon>Bacteria</taxon>
        <taxon>Pseudomonadati</taxon>
        <taxon>Pseudomonadota</taxon>
        <taxon>Gammaproteobacteria</taxon>
        <taxon>Enterobacterales</taxon>
        <taxon>Enterobacteriaceae</taxon>
        <taxon>Kosakonia</taxon>
    </lineage>
</organism>
<protein>
    <recommendedName>
        <fullName evidence="4">Type 1 fimbrial protein</fullName>
    </recommendedName>
</protein>
<dbReference type="AlphaFoldDB" id="A0A1G4XD19"/>
<dbReference type="RefSeq" id="WP_017456375.1">
    <property type="nucleotide sequence ID" value="NZ_CP007215.2"/>
</dbReference>
<proteinExistence type="predicted"/>
<sequence>MRLFHAFVLPVACFCIMSSAYAGTQLAGGAIHFRGAIVEGGCETHTQNQNLRLSCLQDNKMQTQQIHITDVTGQSLFPQVAQVQMRYLDAQQSRAEVTITYN</sequence>
<evidence type="ECO:0000313" key="2">
    <source>
        <dbReference type="EMBL" id="SCX39092.1"/>
    </source>
</evidence>
<evidence type="ECO:0008006" key="4">
    <source>
        <dbReference type="Google" id="ProtNLM"/>
    </source>
</evidence>
<gene>
    <name evidence="2" type="ORF">SAMN02927897_00465</name>
</gene>
<feature type="chain" id="PRO_5032562863" description="Type 1 fimbrial protein" evidence="1">
    <location>
        <begin position="23"/>
        <end position="102"/>
    </location>
</feature>
<feature type="signal peptide" evidence="1">
    <location>
        <begin position="1"/>
        <end position="22"/>
    </location>
</feature>
<reference evidence="2 3" key="1">
    <citation type="submission" date="2016-10" db="EMBL/GenBank/DDBJ databases">
        <authorList>
            <person name="Varghese N."/>
            <person name="Submissions S."/>
        </authorList>
    </citation>
    <scope>NUCLEOTIDE SEQUENCE [LARGE SCALE GENOMIC DNA]</scope>
    <source>
        <strain evidence="2 3">CGMCC 1.12102</strain>
    </source>
</reference>
<name>A0A1G4XD19_9ENTR</name>
<accession>A0A1G4XD19</accession>
<evidence type="ECO:0000256" key="1">
    <source>
        <dbReference type="SAM" id="SignalP"/>
    </source>
</evidence>
<evidence type="ECO:0000313" key="3">
    <source>
        <dbReference type="Proteomes" id="UP000183569"/>
    </source>
</evidence>
<dbReference type="Proteomes" id="UP000183569">
    <property type="component" value="Unassembled WGS sequence"/>
</dbReference>
<dbReference type="EMBL" id="FMUI01000002">
    <property type="protein sequence ID" value="SCX39092.1"/>
    <property type="molecule type" value="Genomic_DNA"/>
</dbReference>